<dbReference type="EMBL" id="JAHWXS010000018">
    <property type="protein sequence ID" value="MFK5735225.1"/>
    <property type="molecule type" value="Genomic_DNA"/>
</dbReference>
<reference evidence="2" key="3">
    <citation type="submission" date="2020-07" db="EMBL/GenBank/DDBJ databases">
        <authorList>
            <person name="Lood C."/>
            <person name="Girard L."/>
        </authorList>
    </citation>
    <scope>NUCLEOTIDE SEQUENCE</scope>
    <source>
        <strain evidence="2">SWRI10</strain>
    </source>
</reference>
<organism evidence="2">
    <name type="scientific">Pseudomonas urmiensis</name>
    <dbReference type="NCBI Taxonomy" id="2745493"/>
    <lineage>
        <taxon>Bacteria</taxon>
        <taxon>Pseudomonadati</taxon>
        <taxon>Pseudomonadota</taxon>
        <taxon>Gammaproteobacteria</taxon>
        <taxon>Pseudomonadales</taxon>
        <taxon>Pseudomonadaceae</taxon>
        <taxon>Pseudomonas</taxon>
    </lineage>
</organism>
<proteinExistence type="predicted"/>
<gene>
    <name evidence="3" type="ORF">HU737_006040</name>
    <name evidence="2" type="ORF">HU737_21185</name>
    <name evidence="4" type="ORF">KW869_16950</name>
</gene>
<dbReference type="AlphaFoldDB" id="A0A923G2H0"/>
<feature type="domain" description="PapC-like C-terminal" evidence="1">
    <location>
        <begin position="3"/>
        <end position="41"/>
    </location>
</feature>
<evidence type="ECO:0000313" key="5">
    <source>
        <dbReference type="Proteomes" id="UP001621534"/>
    </source>
</evidence>
<evidence type="ECO:0000313" key="3">
    <source>
        <dbReference type="EMBL" id="MBV4535535.1"/>
    </source>
</evidence>
<dbReference type="InterPro" id="IPR025949">
    <property type="entry name" value="PapC-like_C"/>
</dbReference>
<dbReference type="InterPro" id="IPR043142">
    <property type="entry name" value="PapC-like_C_sf"/>
</dbReference>
<dbReference type="Gene3D" id="2.60.40.2070">
    <property type="match status" value="1"/>
</dbReference>
<dbReference type="Proteomes" id="UP000599879">
    <property type="component" value="Unassembled WGS sequence"/>
</dbReference>
<evidence type="ECO:0000313" key="2">
    <source>
        <dbReference type="EMBL" id="MBC3443216.1"/>
    </source>
</evidence>
<reference evidence="2" key="2">
    <citation type="journal article" date="2020" name="Microorganisms">
        <title>Reliable Identification of Environmental Pseudomonas Isolates Using the rpoD Gene.</title>
        <authorList>
            <consortium name="The Broad Institute Genome Sequencing Platform"/>
            <person name="Girard L."/>
            <person name="Lood C."/>
            <person name="Rokni-Zadeh H."/>
            <person name="van Noort V."/>
            <person name="Lavigne R."/>
            <person name="De Mot R."/>
        </authorList>
    </citation>
    <scope>NUCLEOTIDE SEQUENCE</scope>
    <source>
        <strain evidence="2">SWRI10</strain>
    </source>
</reference>
<comment type="caution">
    <text evidence="2">The sequence shown here is derived from an EMBL/GenBank/DDBJ whole genome shotgun (WGS) entry which is preliminary data.</text>
</comment>
<protein>
    <recommendedName>
        <fullName evidence="1">PapC-like C-terminal domain-containing protein</fullName>
    </recommendedName>
</protein>
<dbReference type="Proteomes" id="UP001621534">
    <property type="component" value="Unassembled WGS sequence"/>
</dbReference>
<name>A0A923G2H0_9PSED</name>
<accession>A0A923G2H0</accession>
<reference evidence="3" key="4">
    <citation type="submission" date="2021-06" db="EMBL/GenBank/DDBJ databases">
        <title>Updating the genus Pseudomonas: Description of 43 new species and partition of the Pseudomonas putida group.</title>
        <authorList>
            <person name="Girard L."/>
            <person name="Lood C."/>
            <person name="Vandamme P."/>
            <person name="Rokni-Zadeh H."/>
            <person name="Van Noort V."/>
            <person name="Hofte M."/>
            <person name="Lavigne R."/>
            <person name="De Mot R."/>
        </authorList>
    </citation>
    <scope>NUCLEOTIDE SEQUENCE</scope>
    <source>
        <strain evidence="3">SWRI10</strain>
    </source>
</reference>
<dbReference type="EMBL" id="JABWRE020000001">
    <property type="protein sequence ID" value="MBV4535535.1"/>
    <property type="molecule type" value="Genomic_DNA"/>
</dbReference>
<sequence>MFDEQGKEQGMVGQGGQLYVRSDDEQSRWRVVWGEAVEEQCWTAPHQEAGAEQALLVCT</sequence>
<dbReference type="EMBL" id="JABWRE010000021">
    <property type="protein sequence ID" value="MBC3443216.1"/>
    <property type="molecule type" value="Genomic_DNA"/>
</dbReference>
<evidence type="ECO:0000259" key="1">
    <source>
        <dbReference type="Pfam" id="PF13953"/>
    </source>
</evidence>
<dbReference type="RefSeq" id="WP_186556718.1">
    <property type="nucleotide sequence ID" value="NZ_JABWRE020000001.1"/>
</dbReference>
<reference evidence="4" key="5">
    <citation type="submission" date="2021-07" db="EMBL/GenBank/DDBJ databases">
        <authorList>
            <person name="Wevar Oller A.L."/>
            <person name="Talano M.A."/>
            <person name="Torres Tejerizo G.A."/>
            <person name="Agostini E."/>
        </authorList>
    </citation>
    <scope>NUCLEOTIDE SEQUENCE</scope>
    <source>
        <strain evidence="4">AW4</strain>
    </source>
</reference>
<reference evidence="4 5" key="1">
    <citation type="journal article" date="2012" name="Plant Soil">
        <title>Screening of plant growth-promoting traits in arsenic-resistant bacteria isolated from the rhizosphere of soybean plants from Argentinean agricultural soil.</title>
        <authorList>
            <person name="Wevar Oller A.L."/>
            <person name="Talano M.A."/>
            <person name="Agostini E."/>
        </authorList>
    </citation>
    <scope>NUCLEOTIDE SEQUENCE [LARGE SCALE GENOMIC DNA]</scope>
    <source>
        <strain evidence="4 5">AW4</strain>
    </source>
</reference>
<dbReference type="Pfam" id="PF13953">
    <property type="entry name" value="PapC_C"/>
    <property type="match status" value="1"/>
</dbReference>
<evidence type="ECO:0000313" key="4">
    <source>
        <dbReference type="EMBL" id="MFK5735225.1"/>
    </source>
</evidence>
<keyword evidence="5" id="KW-1185">Reference proteome</keyword>